<protein>
    <submittedName>
        <fullName evidence="1">Uncharacterized protein</fullName>
    </submittedName>
</protein>
<dbReference type="EMBL" id="VSSQ01081067">
    <property type="protein sequence ID" value="MPN30076.1"/>
    <property type="molecule type" value="Genomic_DNA"/>
</dbReference>
<dbReference type="AlphaFoldDB" id="A0A645GUZ5"/>
<comment type="caution">
    <text evidence="1">The sequence shown here is derived from an EMBL/GenBank/DDBJ whole genome shotgun (WGS) entry which is preliminary data.</text>
</comment>
<gene>
    <name evidence="1" type="ORF">SDC9_177533</name>
</gene>
<name>A0A645GUZ5_9ZZZZ</name>
<organism evidence="1">
    <name type="scientific">bioreactor metagenome</name>
    <dbReference type="NCBI Taxonomy" id="1076179"/>
    <lineage>
        <taxon>unclassified sequences</taxon>
        <taxon>metagenomes</taxon>
        <taxon>ecological metagenomes</taxon>
    </lineage>
</organism>
<accession>A0A645GUZ5</accession>
<reference evidence="1" key="1">
    <citation type="submission" date="2019-08" db="EMBL/GenBank/DDBJ databases">
        <authorList>
            <person name="Kucharzyk K."/>
            <person name="Murdoch R.W."/>
            <person name="Higgins S."/>
            <person name="Loffler F."/>
        </authorList>
    </citation>
    <scope>NUCLEOTIDE SEQUENCE</scope>
</reference>
<proteinExistence type="predicted"/>
<evidence type="ECO:0000313" key="1">
    <source>
        <dbReference type="EMBL" id="MPN30076.1"/>
    </source>
</evidence>
<sequence>MDKSELQLFDPVRPRRDSREYLQRILERIDKVVDAEIEKSKELMTIIYASFESEDIDEEDIQDLVEKIVEFYDETNNSQVNVKYDAALIDSVRKYAKSISAAISDIQVAQKIENRLDCLVMFSQDPIRKVERLTQLLSKVDADVDTVKKEMEVRRAKLGGSATGNNSSEKYSDEKQIVYEIRNILSGMEVR</sequence>